<organism evidence="2 3">
    <name type="scientific">Bacillus salipaludis</name>
    <dbReference type="NCBI Taxonomy" id="2547811"/>
    <lineage>
        <taxon>Bacteria</taxon>
        <taxon>Bacillati</taxon>
        <taxon>Bacillota</taxon>
        <taxon>Bacilli</taxon>
        <taxon>Bacillales</taxon>
        <taxon>Bacillaceae</taxon>
        <taxon>Bacillus</taxon>
    </lineage>
</organism>
<gene>
    <name evidence="2" type="ORF">ACJEBI_20720</name>
</gene>
<dbReference type="InterPro" id="IPR053959">
    <property type="entry name" value="YvlB/LiaX_N"/>
</dbReference>
<dbReference type="Proteomes" id="UP001623041">
    <property type="component" value="Unassembled WGS sequence"/>
</dbReference>
<feature type="domain" description="YvlB/LiaX N-terminal" evidence="1">
    <location>
        <begin position="3"/>
        <end position="33"/>
    </location>
</feature>
<name>A0ABW8RK40_9BACI</name>
<evidence type="ECO:0000313" key="2">
    <source>
        <dbReference type="EMBL" id="MFK9093887.1"/>
    </source>
</evidence>
<proteinExistence type="predicted"/>
<reference evidence="2 3" key="1">
    <citation type="submission" date="2024-11" db="EMBL/GenBank/DDBJ databases">
        <authorList>
            <person name="Lucas J.A."/>
        </authorList>
    </citation>
    <scope>NUCLEOTIDE SEQUENCE [LARGE SCALE GENOMIC DNA]</scope>
    <source>
        <strain evidence="2 3">Z 5.4</strain>
    </source>
</reference>
<dbReference type="RefSeq" id="WP_406582386.1">
    <property type="nucleotide sequence ID" value="NZ_JBJHQH010000018.1"/>
</dbReference>
<evidence type="ECO:0000259" key="1">
    <source>
        <dbReference type="Pfam" id="PF22746"/>
    </source>
</evidence>
<keyword evidence="3" id="KW-1185">Reference proteome</keyword>
<protein>
    <submittedName>
        <fullName evidence="2">SHOCT-like domain-containing protein</fullName>
    </submittedName>
</protein>
<sequence>MKEEISRVLTLVEEGKIDKEKANDLINILQGKDQLEPVQLKKEIPYGSKMLKIRITSEKGDNVNVNLPINLIKAVLKVGTSIAEKIPEAEKYVKDINVDLLIAAIENELDGQIVDVTSANGDKVFVVIE</sequence>
<accession>A0ABW8RK40</accession>
<evidence type="ECO:0000313" key="3">
    <source>
        <dbReference type="Proteomes" id="UP001623041"/>
    </source>
</evidence>
<dbReference type="EMBL" id="JBJHQH010000018">
    <property type="protein sequence ID" value="MFK9093887.1"/>
    <property type="molecule type" value="Genomic_DNA"/>
</dbReference>
<dbReference type="Pfam" id="PF22746">
    <property type="entry name" value="SHOCT-like_DUF2089-C"/>
    <property type="match status" value="1"/>
</dbReference>
<comment type="caution">
    <text evidence="2">The sequence shown here is derived from an EMBL/GenBank/DDBJ whole genome shotgun (WGS) entry which is preliminary data.</text>
</comment>